<evidence type="ECO:0000313" key="2">
    <source>
        <dbReference type="Proteomes" id="UP000239352"/>
    </source>
</evidence>
<dbReference type="InParanoid" id="A0A2T0H0B0"/>
<sequence length="534" mass="60199">MAPSFDLATDGFCRVRWLPGQRPEGFDDDKLLSLRELFVYASTIADVEVSPPPALAGFLRVLYVIAARVSGLDTVKDDDEDLTPFEEWEDRKADLLEYGRFDIDTVERYFRTYEGRFKLFANSAAEDPVPFLQDPRLLEQCRSSKGEATSSGVNKLVLARASGQGFVWQSHTRDAAPEPVPAPEAVFSLLTWLYFGAPGRCTPRQVGDLNEAHTKGGPLRGTVSYHPKGENLFETLVLGVPFLPCSEGDAAAWEEELPNQLGVPPKAEGIGRVLAGRFHHAVLLSPSAQRDSVTDARITWARKHPHGPVTDPFLVHHVGKNTELFPSPADADRAVWRDLEGLLTDTPKSKRPQVLNNLDALVAEREWPIRITALGFDQDRSQAKDRQYFAGTTPVLLRPWRSLANPAIDPEPWERLRRSLEKAETTGSTLRTALSRAWWELSNTSSNHRLRDNGVEWLHTGMARYWSQAEELFWSIVLAPQRPTSSIANQFIRAGLSAYSEMTEYFPRTWNDRKVIEKHRALLWRGWDKENNHG</sequence>
<organism evidence="1 2">
    <name type="scientific">Actinopolyspora mortivallis</name>
    <dbReference type="NCBI Taxonomy" id="33906"/>
    <lineage>
        <taxon>Bacteria</taxon>
        <taxon>Bacillati</taxon>
        <taxon>Actinomycetota</taxon>
        <taxon>Actinomycetes</taxon>
        <taxon>Actinopolysporales</taxon>
        <taxon>Actinopolysporaceae</taxon>
        <taxon>Actinopolyspora</taxon>
    </lineage>
</organism>
<comment type="caution">
    <text evidence="1">The sequence shown here is derived from an EMBL/GenBank/DDBJ whole genome shotgun (WGS) entry which is preliminary data.</text>
</comment>
<proteinExistence type="predicted"/>
<reference evidence="1 2" key="1">
    <citation type="submission" date="2018-03" db="EMBL/GenBank/DDBJ databases">
        <title>Actinopolyspora mortivallis from Sahara, screening for active biomolecules.</title>
        <authorList>
            <person name="Selama O."/>
            <person name="Wellington E.M.H."/>
            <person name="Hacene H."/>
        </authorList>
    </citation>
    <scope>NUCLEOTIDE SEQUENCE [LARGE SCALE GENOMIC DNA]</scope>
    <source>
        <strain evidence="1 2">M5A</strain>
    </source>
</reference>
<dbReference type="Pfam" id="PF09481">
    <property type="entry name" value="CRISPR_Cse1"/>
    <property type="match status" value="1"/>
</dbReference>
<evidence type="ECO:0000313" key="1">
    <source>
        <dbReference type="EMBL" id="PRW64770.1"/>
    </source>
</evidence>
<dbReference type="NCBIfam" id="TIGR02547">
    <property type="entry name" value="casA_cse1"/>
    <property type="match status" value="1"/>
</dbReference>
<name>A0A2T0H0B0_ACTMO</name>
<dbReference type="AlphaFoldDB" id="A0A2T0H0B0"/>
<accession>A0A2T0H0B0</accession>
<dbReference type="EMBL" id="PVSR01000002">
    <property type="protein sequence ID" value="PRW64770.1"/>
    <property type="molecule type" value="Genomic_DNA"/>
</dbReference>
<keyword evidence="2" id="KW-1185">Reference proteome</keyword>
<dbReference type="RefSeq" id="WP_106112345.1">
    <property type="nucleotide sequence ID" value="NZ_PVSR01000002.1"/>
</dbReference>
<gene>
    <name evidence="1" type="primary">casA</name>
    <name evidence="1" type="ORF">CEP50_02785</name>
</gene>
<dbReference type="Proteomes" id="UP000239352">
    <property type="component" value="Unassembled WGS sequence"/>
</dbReference>
<protein>
    <submittedName>
        <fullName evidence="1">Type I-E CRISPR-associated protein Cse1/CasA</fullName>
    </submittedName>
</protein>
<dbReference type="InterPro" id="IPR013381">
    <property type="entry name" value="CRISPR-assoc_prot_Cse1"/>
</dbReference>